<reference evidence="1 2" key="1">
    <citation type="submission" date="2019-07" db="EMBL/GenBank/DDBJ databases">
        <title>Whole genome shotgun sequence of Empedobacter brevis NBRC 14943.</title>
        <authorList>
            <person name="Hosoyama A."/>
            <person name="Uohara A."/>
            <person name="Ohji S."/>
            <person name="Ichikawa N."/>
        </authorList>
    </citation>
    <scope>NUCLEOTIDE SEQUENCE [LARGE SCALE GENOMIC DNA]</scope>
    <source>
        <strain evidence="1 2">NBRC 14943</strain>
    </source>
</reference>
<accession>A0A511NKS5</accession>
<dbReference type="EMBL" id="BJXC01000023">
    <property type="protein sequence ID" value="GEM53028.1"/>
    <property type="molecule type" value="Genomic_DNA"/>
</dbReference>
<name>A0A511NKS5_9FLAO</name>
<keyword evidence="2" id="KW-1185">Reference proteome</keyword>
<protein>
    <submittedName>
        <fullName evidence="1">Uncharacterized protein</fullName>
    </submittedName>
</protein>
<organism evidence="1 2">
    <name type="scientific">Empedobacter brevis NBRC 14943 = ATCC 43319</name>
    <dbReference type="NCBI Taxonomy" id="1218108"/>
    <lineage>
        <taxon>Bacteria</taxon>
        <taxon>Pseudomonadati</taxon>
        <taxon>Bacteroidota</taxon>
        <taxon>Flavobacteriia</taxon>
        <taxon>Flavobacteriales</taxon>
        <taxon>Weeksellaceae</taxon>
        <taxon>Empedobacter</taxon>
    </lineage>
</organism>
<evidence type="ECO:0000313" key="1">
    <source>
        <dbReference type="EMBL" id="GEM53028.1"/>
    </source>
</evidence>
<evidence type="ECO:0000313" key="2">
    <source>
        <dbReference type="Proteomes" id="UP000321245"/>
    </source>
</evidence>
<comment type="caution">
    <text evidence="1">The sequence shown here is derived from an EMBL/GenBank/DDBJ whole genome shotgun (WGS) entry which is preliminary data.</text>
</comment>
<proteinExistence type="predicted"/>
<gene>
    <name evidence="1" type="ORF">EB1_28180</name>
</gene>
<dbReference type="AlphaFoldDB" id="A0A511NKS5"/>
<dbReference type="Proteomes" id="UP000321245">
    <property type="component" value="Unassembled WGS sequence"/>
</dbReference>
<sequence length="55" mass="6372">MPTCAYVEEDKASINVKRLISLNFNKNALQKLFFVFISLIFDLGDKMVVLFSGRW</sequence>